<accession>A0A2U1SQ20</accession>
<dbReference type="PANTHER" id="PTHR35175:SF2">
    <property type="entry name" value="DUF1289 DOMAIN-CONTAINING PROTEIN"/>
    <property type="match status" value="1"/>
</dbReference>
<dbReference type="PANTHER" id="PTHR35175">
    <property type="entry name" value="DUF1289 DOMAIN-CONTAINING PROTEIN"/>
    <property type="match status" value="1"/>
</dbReference>
<dbReference type="AlphaFoldDB" id="A0A2U1SQ20"/>
<evidence type="ECO:0000313" key="1">
    <source>
        <dbReference type="EMBL" id="PWB93711.1"/>
    </source>
</evidence>
<proteinExistence type="predicted"/>
<dbReference type="EMBL" id="PUIV01000016">
    <property type="protein sequence ID" value="PWB93711.1"/>
    <property type="molecule type" value="Genomic_DNA"/>
</dbReference>
<dbReference type="InterPro" id="IPR010710">
    <property type="entry name" value="DUF1289"/>
</dbReference>
<keyword evidence="2" id="KW-1185">Reference proteome</keyword>
<dbReference type="OrthoDB" id="3569535at2"/>
<comment type="caution">
    <text evidence="1">The sequence shown here is derived from an EMBL/GenBank/DDBJ whole genome shotgun (WGS) entry which is preliminary data.</text>
</comment>
<reference evidence="1 2" key="1">
    <citation type="journal article" date="2018" name="Appl. Microbiol. Biotechnol.">
        <title>Co-cultivation of the strictly anaerobic methanogen Methanosarcina barkeri with aerobic methanotrophs in an oxygen-limited membrane bioreactor.</title>
        <authorList>
            <person name="In 't Zandt M.H."/>
            <person name="van den Bosch T.J.M."/>
            <person name="Rijkers R."/>
            <person name="van Kessel M.A.H.J."/>
            <person name="Jetten M.S.M."/>
            <person name="Welte C.U."/>
        </authorList>
    </citation>
    <scope>NUCLEOTIDE SEQUENCE [LARGE SCALE GENOMIC DNA]</scope>
    <source>
        <strain evidence="1 2">DSM 17706</strain>
    </source>
</reference>
<sequence>MMAETPCIKICRIDAPTGFCVGCARTIGEIAGWRDATPAERKRILAALPERRARLPKEAPASPQPK</sequence>
<protein>
    <submittedName>
        <fullName evidence="1">DUF1289 domain-containing protein</fullName>
    </submittedName>
</protein>
<name>A0A2U1SQ20_METSR</name>
<evidence type="ECO:0000313" key="2">
    <source>
        <dbReference type="Proteomes" id="UP000245137"/>
    </source>
</evidence>
<organism evidence="1 2">
    <name type="scientific">Methylosinus sporium</name>
    <dbReference type="NCBI Taxonomy" id="428"/>
    <lineage>
        <taxon>Bacteria</taxon>
        <taxon>Pseudomonadati</taxon>
        <taxon>Pseudomonadota</taxon>
        <taxon>Alphaproteobacteria</taxon>
        <taxon>Hyphomicrobiales</taxon>
        <taxon>Methylocystaceae</taxon>
        <taxon>Methylosinus</taxon>
    </lineage>
</organism>
<gene>
    <name evidence="1" type="ORF">C5689_11260</name>
</gene>
<dbReference type="Proteomes" id="UP000245137">
    <property type="component" value="Unassembled WGS sequence"/>
</dbReference>
<dbReference type="Pfam" id="PF06945">
    <property type="entry name" value="DUF1289"/>
    <property type="match status" value="1"/>
</dbReference>